<sequence length="108" mass="11579">MGAGEAAEQGQAWRGPGWESTGDLHAPPPSPHPPHARRGAPVLEARQARWVLAGSGGVWGRGGVSRPPGCRSWQAEVRSRVVRLKCRARPVESCGWLARQAGQSEREA</sequence>
<evidence type="ECO:0000313" key="2">
    <source>
        <dbReference type="Proteomes" id="UP001162501"/>
    </source>
</evidence>
<protein>
    <submittedName>
        <fullName evidence="1">Uncharacterized protein</fullName>
    </submittedName>
</protein>
<reference evidence="1" key="1">
    <citation type="submission" date="2023-05" db="EMBL/GenBank/DDBJ databases">
        <authorList>
            <consortium name="ELIXIR-Norway"/>
        </authorList>
    </citation>
    <scope>NUCLEOTIDE SEQUENCE</scope>
</reference>
<accession>A0ACB0FA91</accession>
<name>A0ACB0FA91_RANTA</name>
<gene>
    <name evidence="1" type="ORF">MRATA1EN3_LOCUS20812</name>
</gene>
<dbReference type="Proteomes" id="UP001162501">
    <property type="component" value="Chromosome 4"/>
</dbReference>
<evidence type="ECO:0000313" key="1">
    <source>
        <dbReference type="EMBL" id="CAI9709599.1"/>
    </source>
</evidence>
<organism evidence="1 2">
    <name type="scientific">Rangifer tarandus platyrhynchus</name>
    <name type="common">Svalbard reindeer</name>
    <dbReference type="NCBI Taxonomy" id="3082113"/>
    <lineage>
        <taxon>Eukaryota</taxon>
        <taxon>Metazoa</taxon>
        <taxon>Chordata</taxon>
        <taxon>Craniata</taxon>
        <taxon>Vertebrata</taxon>
        <taxon>Euteleostomi</taxon>
        <taxon>Mammalia</taxon>
        <taxon>Eutheria</taxon>
        <taxon>Laurasiatheria</taxon>
        <taxon>Artiodactyla</taxon>
        <taxon>Ruminantia</taxon>
        <taxon>Pecora</taxon>
        <taxon>Cervidae</taxon>
        <taxon>Odocoileinae</taxon>
        <taxon>Rangifer</taxon>
    </lineage>
</organism>
<proteinExistence type="predicted"/>
<dbReference type="EMBL" id="OX596088">
    <property type="protein sequence ID" value="CAI9709599.1"/>
    <property type="molecule type" value="Genomic_DNA"/>
</dbReference>